<dbReference type="PANTHER" id="PTHR38706">
    <property type="entry name" value="SI:CH211-198C19.1-RELATED"/>
    <property type="match status" value="1"/>
</dbReference>
<evidence type="ECO:0000313" key="3">
    <source>
        <dbReference type="Proteomes" id="UP000694523"/>
    </source>
</evidence>
<feature type="compositionally biased region" description="Polar residues" evidence="1">
    <location>
        <begin position="168"/>
        <end position="190"/>
    </location>
</feature>
<feature type="region of interest" description="Disordered" evidence="1">
    <location>
        <begin position="167"/>
        <end position="190"/>
    </location>
</feature>
<dbReference type="Proteomes" id="UP000694523">
    <property type="component" value="Unplaced"/>
</dbReference>
<dbReference type="AlphaFoldDB" id="A0A8C6U8E4"/>
<keyword evidence="3" id="KW-1185">Reference proteome</keyword>
<evidence type="ECO:0000313" key="2">
    <source>
        <dbReference type="Ensembl" id="ENSNMLP00000030250.1"/>
    </source>
</evidence>
<protein>
    <submittedName>
        <fullName evidence="2">Uncharacterized protein</fullName>
    </submittedName>
</protein>
<name>A0A8C6U8E4_9GOBI</name>
<dbReference type="Ensembl" id="ENSNMLT00000033731.1">
    <property type="protein sequence ID" value="ENSNMLP00000030250.1"/>
    <property type="gene ID" value="ENSNMLG00000019081.1"/>
</dbReference>
<reference evidence="2" key="2">
    <citation type="submission" date="2025-09" db="UniProtKB">
        <authorList>
            <consortium name="Ensembl"/>
        </authorList>
    </citation>
    <scope>IDENTIFICATION</scope>
</reference>
<dbReference type="PANTHER" id="PTHR38706:SF2">
    <property type="match status" value="1"/>
</dbReference>
<accession>A0A8C6U8E4</accession>
<proteinExistence type="predicted"/>
<organism evidence="2 3">
    <name type="scientific">Neogobius melanostomus</name>
    <name type="common">round goby</name>
    <dbReference type="NCBI Taxonomy" id="47308"/>
    <lineage>
        <taxon>Eukaryota</taxon>
        <taxon>Metazoa</taxon>
        <taxon>Chordata</taxon>
        <taxon>Craniata</taxon>
        <taxon>Vertebrata</taxon>
        <taxon>Euteleostomi</taxon>
        <taxon>Actinopterygii</taxon>
        <taxon>Neopterygii</taxon>
        <taxon>Teleostei</taxon>
        <taxon>Neoteleostei</taxon>
        <taxon>Acanthomorphata</taxon>
        <taxon>Gobiaria</taxon>
        <taxon>Gobiiformes</taxon>
        <taxon>Gobioidei</taxon>
        <taxon>Gobiidae</taxon>
        <taxon>Benthophilinae</taxon>
        <taxon>Neogobiini</taxon>
        <taxon>Neogobius</taxon>
    </lineage>
</organism>
<reference evidence="2" key="1">
    <citation type="submission" date="2025-08" db="UniProtKB">
        <authorList>
            <consortium name="Ensembl"/>
        </authorList>
    </citation>
    <scope>IDENTIFICATION</scope>
</reference>
<evidence type="ECO:0000256" key="1">
    <source>
        <dbReference type="SAM" id="MobiDB-lite"/>
    </source>
</evidence>
<sequence>SVVSYKIIHSRQSVPQHSIFLLYWFAHTVRIDDYDTITVPFNPNTDYGSHHYGNYEYMLSQPPRGYQYYTVGNLNKDVSNALPHYIRNLDRRNRGRIIFRAETSGVHTRPINQVYLTQHVAASSNEYDPDLTYRISTNLLRQISQIPNQNELWRRLQTRDDNFFYHPQSMSTGGTPHQNSWYSCSEQNTS</sequence>